<dbReference type="PANTHER" id="PTHR11403">
    <property type="entry name" value="CYTOCHROME C OXIDASE SUBUNIT III"/>
    <property type="match status" value="1"/>
</dbReference>
<evidence type="ECO:0000256" key="8">
    <source>
        <dbReference type="SAM" id="Phobius"/>
    </source>
</evidence>
<dbReference type="PANTHER" id="PTHR11403:SF6">
    <property type="entry name" value="NITRIC OXIDE REDUCTASE SUBUNIT E"/>
    <property type="match status" value="1"/>
</dbReference>
<evidence type="ECO:0000256" key="3">
    <source>
        <dbReference type="ARBA" id="ARBA00022692"/>
    </source>
</evidence>
<evidence type="ECO:0000313" key="11">
    <source>
        <dbReference type="Proteomes" id="UP001501057"/>
    </source>
</evidence>
<sequence>MTAGVTARAETGRRREGPAEPWLWGFLLADMSVFAAFFIAYLWDFGSDRAGFVAEASHLVVALGLANALVLLTSSFLVVRAVQTHRSGGDPRAALAGALVLSACFAVVKVVEYTLEIGDGHTLTSSTFFTYYYALTGLHLMHVAIGTLLLVTWRRSVRPGGRRVSTRFVEGAAGYWHMVDLLWILIFSFVYIGSHA</sequence>
<proteinExistence type="inferred from homology"/>
<feature type="transmembrane region" description="Helical" evidence="8">
    <location>
        <begin position="21"/>
        <end position="43"/>
    </location>
</feature>
<evidence type="ECO:0000256" key="6">
    <source>
        <dbReference type="ARBA" id="ARBA00031400"/>
    </source>
</evidence>
<dbReference type="Pfam" id="PF00510">
    <property type="entry name" value="COX3"/>
    <property type="match status" value="1"/>
</dbReference>
<name>A0ABN2K8I6_9ACTN</name>
<feature type="transmembrane region" description="Helical" evidence="8">
    <location>
        <begin position="59"/>
        <end position="81"/>
    </location>
</feature>
<feature type="transmembrane region" description="Helical" evidence="8">
    <location>
        <begin position="174"/>
        <end position="193"/>
    </location>
</feature>
<keyword evidence="4 8" id="KW-1133">Transmembrane helix</keyword>
<evidence type="ECO:0000256" key="7">
    <source>
        <dbReference type="RuleBase" id="RU003376"/>
    </source>
</evidence>
<accession>A0ABN2K8I6</accession>
<dbReference type="InterPro" id="IPR035973">
    <property type="entry name" value="Cyt_c_oxidase_su3-like_sf"/>
</dbReference>
<comment type="subcellular location">
    <subcellularLocation>
        <location evidence="7">Cell membrane</location>
        <topology evidence="7">Multi-pass membrane protein</topology>
    </subcellularLocation>
    <subcellularLocation>
        <location evidence="1">Membrane</location>
        <topology evidence="1">Multi-pass membrane protein</topology>
    </subcellularLocation>
</comment>
<feature type="domain" description="Heme-copper oxidase subunit III family profile" evidence="9">
    <location>
        <begin position="23"/>
        <end position="195"/>
    </location>
</feature>
<evidence type="ECO:0000256" key="4">
    <source>
        <dbReference type="ARBA" id="ARBA00022989"/>
    </source>
</evidence>
<feature type="transmembrane region" description="Helical" evidence="8">
    <location>
        <begin position="93"/>
        <end position="111"/>
    </location>
</feature>
<evidence type="ECO:0000256" key="2">
    <source>
        <dbReference type="ARBA" id="ARBA00010581"/>
    </source>
</evidence>
<keyword evidence="5 8" id="KW-0472">Membrane</keyword>
<keyword evidence="3 7" id="KW-0812">Transmembrane</keyword>
<evidence type="ECO:0000256" key="1">
    <source>
        <dbReference type="ARBA" id="ARBA00004141"/>
    </source>
</evidence>
<dbReference type="EMBL" id="BAAAME010000005">
    <property type="protein sequence ID" value="GAA1750351.1"/>
    <property type="molecule type" value="Genomic_DNA"/>
</dbReference>
<feature type="transmembrane region" description="Helical" evidence="8">
    <location>
        <begin position="131"/>
        <end position="153"/>
    </location>
</feature>
<evidence type="ECO:0000313" key="10">
    <source>
        <dbReference type="EMBL" id="GAA1750351.1"/>
    </source>
</evidence>
<dbReference type="InterPro" id="IPR013833">
    <property type="entry name" value="Cyt_c_oxidase_su3_a-hlx"/>
</dbReference>
<dbReference type="PROSITE" id="PS50253">
    <property type="entry name" value="COX3"/>
    <property type="match status" value="1"/>
</dbReference>
<dbReference type="SUPFAM" id="SSF81452">
    <property type="entry name" value="Cytochrome c oxidase subunit III-like"/>
    <property type="match status" value="1"/>
</dbReference>
<dbReference type="InterPro" id="IPR024791">
    <property type="entry name" value="Cyt_c/ubiquinol_Oxase_su3"/>
</dbReference>
<keyword evidence="11" id="KW-1185">Reference proteome</keyword>
<comment type="caution">
    <text evidence="10">The sequence shown here is derived from an EMBL/GenBank/DDBJ whole genome shotgun (WGS) entry which is preliminary data.</text>
</comment>
<dbReference type="Gene3D" id="1.20.120.80">
    <property type="entry name" value="Cytochrome c oxidase, subunit III, four-helix bundle"/>
    <property type="match status" value="1"/>
</dbReference>
<protein>
    <recommendedName>
        <fullName evidence="6">Cytochrome aa3 subunit 3</fullName>
    </recommendedName>
</protein>
<gene>
    <name evidence="10" type="ORF">GCM10009710_32840</name>
</gene>
<dbReference type="InterPro" id="IPR000298">
    <property type="entry name" value="Cyt_c_oxidase-like_su3"/>
</dbReference>
<evidence type="ECO:0000259" key="9">
    <source>
        <dbReference type="PROSITE" id="PS50253"/>
    </source>
</evidence>
<dbReference type="Proteomes" id="UP001501057">
    <property type="component" value="Unassembled WGS sequence"/>
</dbReference>
<comment type="similarity">
    <text evidence="2 7">Belongs to the cytochrome c oxidase subunit 3 family.</text>
</comment>
<reference evidence="10 11" key="1">
    <citation type="journal article" date="2019" name="Int. J. Syst. Evol. Microbiol.">
        <title>The Global Catalogue of Microorganisms (GCM) 10K type strain sequencing project: providing services to taxonomists for standard genome sequencing and annotation.</title>
        <authorList>
            <consortium name="The Broad Institute Genomics Platform"/>
            <consortium name="The Broad Institute Genome Sequencing Center for Infectious Disease"/>
            <person name="Wu L."/>
            <person name="Ma J."/>
        </authorList>
    </citation>
    <scope>NUCLEOTIDE SEQUENCE [LARGE SCALE GENOMIC DNA]</scope>
    <source>
        <strain evidence="10 11">JCM 13518</strain>
    </source>
</reference>
<evidence type="ECO:0000256" key="5">
    <source>
        <dbReference type="ARBA" id="ARBA00023136"/>
    </source>
</evidence>
<organism evidence="10 11">
    <name type="scientific">Aeromicrobium alkaliterrae</name>
    <dbReference type="NCBI Taxonomy" id="302168"/>
    <lineage>
        <taxon>Bacteria</taxon>
        <taxon>Bacillati</taxon>
        <taxon>Actinomycetota</taxon>
        <taxon>Actinomycetes</taxon>
        <taxon>Propionibacteriales</taxon>
        <taxon>Nocardioidaceae</taxon>
        <taxon>Aeromicrobium</taxon>
    </lineage>
</organism>